<gene>
    <name evidence="2" type="ORF">AALG99_14260</name>
</gene>
<keyword evidence="3" id="KW-1185">Reference proteome</keyword>
<dbReference type="Pfam" id="PF13476">
    <property type="entry name" value="AAA_23"/>
    <property type="match status" value="1"/>
</dbReference>
<reference evidence="2 3" key="1">
    <citation type="submission" date="2024-03" db="EMBL/GenBank/DDBJ databases">
        <title>Mouse gut bacterial collection (mGBC) of GemPharmatech.</title>
        <authorList>
            <person name="He Y."/>
            <person name="Dong L."/>
            <person name="Wu D."/>
            <person name="Gao X."/>
            <person name="Lin Z."/>
        </authorList>
    </citation>
    <scope>NUCLEOTIDE SEQUENCE [LARGE SCALE GENOMIC DNA]</scope>
    <source>
        <strain evidence="2 3">32-10</strain>
    </source>
</reference>
<dbReference type="EMBL" id="JBCLTR010000023">
    <property type="protein sequence ID" value="MEY8634659.1"/>
    <property type="molecule type" value="Genomic_DNA"/>
</dbReference>
<proteinExistence type="predicted"/>
<comment type="caution">
    <text evidence="2">The sequence shown here is derived from an EMBL/GenBank/DDBJ whole genome shotgun (WGS) entry which is preliminary data.</text>
</comment>
<dbReference type="InterPro" id="IPR027417">
    <property type="entry name" value="P-loop_NTPase"/>
</dbReference>
<dbReference type="Gene3D" id="3.40.50.300">
    <property type="entry name" value="P-loop containing nucleotide triphosphate hydrolases"/>
    <property type="match status" value="1"/>
</dbReference>
<evidence type="ECO:0000313" key="2">
    <source>
        <dbReference type="EMBL" id="MEY8634659.1"/>
    </source>
</evidence>
<organism evidence="2 3">
    <name type="scientific">Anaerostipes hominis</name>
    <name type="common">ex Lee et al. 2021</name>
    <dbReference type="NCBI Taxonomy" id="2025494"/>
    <lineage>
        <taxon>Bacteria</taxon>
        <taxon>Bacillati</taxon>
        <taxon>Bacillota</taxon>
        <taxon>Clostridia</taxon>
        <taxon>Lachnospirales</taxon>
        <taxon>Lachnospiraceae</taxon>
        <taxon>Anaerostipes</taxon>
    </lineage>
</organism>
<evidence type="ECO:0000259" key="1">
    <source>
        <dbReference type="Pfam" id="PF13476"/>
    </source>
</evidence>
<protein>
    <submittedName>
        <fullName evidence="2">AAA family ATPase</fullName>
    </submittedName>
</protein>
<evidence type="ECO:0000313" key="3">
    <source>
        <dbReference type="Proteomes" id="UP001565219"/>
    </source>
</evidence>
<dbReference type="InterPro" id="IPR038729">
    <property type="entry name" value="Rad50/SbcC_AAA"/>
</dbReference>
<accession>A0ABV4DJF7</accession>
<name>A0ABV4DJF7_9FIRM</name>
<feature type="domain" description="Rad50/SbcC-type AAA" evidence="1">
    <location>
        <begin position="5"/>
        <end position="37"/>
    </location>
</feature>
<dbReference type="RefSeq" id="WP_334298297.1">
    <property type="nucleotide sequence ID" value="NZ_BAABXW010000002.1"/>
</dbReference>
<dbReference type="Proteomes" id="UP001565219">
    <property type="component" value="Unassembled WGS sequence"/>
</dbReference>
<sequence length="53" mass="6157">MPIRRINLDNFTVFENMTIEFCDGINILLGENGLGKTHVRSIKCFHSCKRNFI</sequence>
<dbReference type="SUPFAM" id="SSF52540">
    <property type="entry name" value="P-loop containing nucleoside triphosphate hydrolases"/>
    <property type="match status" value="1"/>
</dbReference>